<reference evidence="12 13" key="1">
    <citation type="submission" date="2020-01" db="EMBL/GenBank/DDBJ databases">
        <title>Sulfitobacter sediminilitoris sp. nov., isolated from a tidal flat.</title>
        <authorList>
            <person name="Park S."/>
            <person name="Yoon J.-H."/>
        </authorList>
    </citation>
    <scope>NUCLEOTIDE SEQUENCE [LARGE SCALE GENOMIC DNA]</scope>
    <source>
        <strain evidence="12 13">JBTF-M27</strain>
    </source>
</reference>
<dbReference type="Gene3D" id="3.40.640.10">
    <property type="entry name" value="Type I PLP-dependent aspartate aminotransferase-like (Major domain)"/>
    <property type="match status" value="1"/>
</dbReference>
<dbReference type="PANTHER" id="PTHR11601:SF34">
    <property type="entry name" value="CYSTEINE DESULFURASE"/>
    <property type="match status" value="1"/>
</dbReference>
<evidence type="ECO:0000256" key="10">
    <source>
        <dbReference type="ARBA" id="ARBA00050776"/>
    </source>
</evidence>
<keyword evidence="5 12" id="KW-0808">Transferase</keyword>
<dbReference type="InterPro" id="IPR015424">
    <property type="entry name" value="PyrdxlP-dep_Trfase"/>
</dbReference>
<dbReference type="InterPro" id="IPR015421">
    <property type="entry name" value="PyrdxlP-dep_Trfase_major"/>
</dbReference>
<name>A0A6P0CBE9_9RHOB</name>
<dbReference type="RefSeq" id="WP_164354460.1">
    <property type="nucleotide sequence ID" value="NZ_JAABNT010000008.1"/>
</dbReference>
<dbReference type="Pfam" id="PF00266">
    <property type="entry name" value="Aminotran_5"/>
    <property type="match status" value="1"/>
</dbReference>
<dbReference type="GO" id="GO:0046872">
    <property type="term" value="F:metal ion binding"/>
    <property type="evidence" value="ECO:0007669"/>
    <property type="project" value="UniProtKB-KW"/>
</dbReference>
<feature type="domain" description="Aminotransferase class V" evidence="11">
    <location>
        <begin position="3"/>
        <end position="352"/>
    </location>
</feature>
<comment type="catalytic activity">
    <reaction evidence="10">
        <text>(sulfur carrier)-H + L-cysteine = (sulfur carrier)-SH + L-alanine</text>
        <dbReference type="Rhea" id="RHEA:43892"/>
        <dbReference type="Rhea" id="RHEA-COMP:14737"/>
        <dbReference type="Rhea" id="RHEA-COMP:14739"/>
        <dbReference type="ChEBI" id="CHEBI:29917"/>
        <dbReference type="ChEBI" id="CHEBI:35235"/>
        <dbReference type="ChEBI" id="CHEBI:57972"/>
        <dbReference type="ChEBI" id="CHEBI:64428"/>
        <dbReference type="EC" id="2.8.1.7"/>
    </reaction>
</comment>
<comment type="caution">
    <text evidence="12">The sequence shown here is derived from an EMBL/GenBank/DDBJ whole genome shotgun (WGS) entry which is preliminary data.</text>
</comment>
<evidence type="ECO:0000256" key="7">
    <source>
        <dbReference type="ARBA" id="ARBA00022898"/>
    </source>
</evidence>
<dbReference type="Gene3D" id="1.10.260.50">
    <property type="match status" value="1"/>
</dbReference>
<sequence length="368" mass="38614">MRTYLDHNATTPLRPEARTVMLAAMDEVGNPSSVHAEGRAAKAVIEKARGQVAALVGCTRGQVIFTSSATEAAALAVAQKARHGGRFAALPTEHDCLRVWTDLDLPSLFDRNGCFDKAGFAALTDAPALLAVSAANSETGVMLPGGSVAAPVTPEQTIICDITQIAGKVPIRFAETNPAYAILSAHKLGGPKGVGAFINFTSEDPEPILRGGGQEMNRRSGTENVIGIAGFGAAAEAAAGDVAAGRWEEIAELRNILENSLEAHEKKTIFVGKDSLRLPNTSCIIADGWKGETQVMQMDLAGFAISAGSACSSGKVKASTVLRAMGFGESEASCAIRVSLGLETTRDDVLRFADAWLAKRDRHEQRAA</sequence>
<keyword evidence="6" id="KW-0479">Metal-binding</keyword>
<dbReference type="GO" id="GO:0051536">
    <property type="term" value="F:iron-sulfur cluster binding"/>
    <property type="evidence" value="ECO:0007669"/>
    <property type="project" value="UniProtKB-KW"/>
</dbReference>
<keyword evidence="13" id="KW-1185">Reference proteome</keyword>
<dbReference type="EMBL" id="JAABNT010000008">
    <property type="protein sequence ID" value="NEK23539.1"/>
    <property type="molecule type" value="Genomic_DNA"/>
</dbReference>
<dbReference type="GO" id="GO:0008483">
    <property type="term" value="F:transaminase activity"/>
    <property type="evidence" value="ECO:0007669"/>
    <property type="project" value="UniProtKB-KW"/>
</dbReference>
<evidence type="ECO:0000256" key="4">
    <source>
        <dbReference type="ARBA" id="ARBA00013558"/>
    </source>
</evidence>
<comment type="cofactor">
    <cofactor evidence="1">
        <name>pyridoxal 5'-phosphate</name>
        <dbReference type="ChEBI" id="CHEBI:597326"/>
    </cofactor>
</comment>
<dbReference type="PANTHER" id="PTHR11601">
    <property type="entry name" value="CYSTEINE DESULFURYLASE FAMILY MEMBER"/>
    <property type="match status" value="1"/>
</dbReference>
<dbReference type="Gene3D" id="3.90.1150.10">
    <property type="entry name" value="Aspartate Aminotransferase, domain 1"/>
    <property type="match status" value="1"/>
</dbReference>
<proteinExistence type="inferred from homology"/>
<evidence type="ECO:0000256" key="8">
    <source>
        <dbReference type="ARBA" id="ARBA00023004"/>
    </source>
</evidence>
<dbReference type="Proteomes" id="UP000468591">
    <property type="component" value="Unassembled WGS sequence"/>
</dbReference>
<protein>
    <recommendedName>
        <fullName evidence="4">Cysteine desulfurase</fullName>
    </recommendedName>
</protein>
<evidence type="ECO:0000313" key="12">
    <source>
        <dbReference type="EMBL" id="NEK23539.1"/>
    </source>
</evidence>
<keyword evidence="8" id="KW-0408">Iron</keyword>
<evidence type="ECO:0000256" key="2">
    <source>
        <dbReference type="ARBA" id="ARBA00003120"/>
    </source>
</evidence>
<comment type="function">
    <text evidence="2">Catalyzes the removal of elemental sulfur atoms from cysteine to produce alanine. Seems to participate in the biosynthesis of the nitrogenase metalloclusters by providing the inorganic sulfur required for the Fe-S core formation.</text>
</comment>
<dbReference type="PIRSF" id="PIRSF005572">
    <property type="entry name" value="NifS"/>
    <property type="match status" value="1"/>
</dbReference>
<accession>A0A6P0CBE9</accession>
<dbReference type="InterPro" id="IPR015422">
    <property type="entry name" value="PyrdxlP-dep_Trfase_small"/>
</dbReference>
<keyword evidence="7" id="KW-0663">Pyridoxal phosphate</keyword>
<evidence type="ECO:0000256" key="5">
    <source>
        <dbReference type="ARBA" id="ARBA00022679"/>
    </source>
</evidence>
<keyword evidence="9" id="KW-0411">Iron-sulfur</keyword>
<dbReference type="AlphaFoldDB" id="A0A6P0CBE9"/>
<dbReference type="GO" id="GO:0031071">
    <property type="term" value="F:cysteine desulfurase activity"/>
    <property type="evidence" value="ECO:0007669"/>
    <property type="project" value="UniProtKB-EC"/>
</dbReference>
<comment type="similarity">
    <text evidence="3">Belongs to the class-V pyridoxal-phosphate-dependent aminotransferase family. NifS/IscS subfamily.</text>
</comment>
<keyword evidence="12" id="KW-0032">Aminotransferase</keyword>
<dbReference type="InterPro" id="IPR016454">
    <property type="entry name" value="Cysteine_dSase"/>
</dbReference>
<evidence type="ECO:0000256" key="3">
    <source>
        <dbReference type="ARBA" id="ARBA00006490"/>
    </source>
</evidence>
<gene>
    <name evidence="12" type="ORF">GV827_14125</name>
</gene>
<dbReference type="InterPro" id="IPR000192">
    <property type="entry name" value="Aminotrans_V_dom"/>
</dbReference>
<dbReference type="SUPFAM" id="SSF53383">
    <property type="entry name" value="PLP-dependent transferases"/>
    <property type="match status" value="1"/>
</dbReference>
<evidence type="ECO:0000256" key="9">
    <source>
        <dbReference type="ARBA" id="ARBA00023014"/>
    </source>
</evidence>
<evidence type="ECO:0000259" key="11">
    <source>
        <dbReference type="Pfam" id="PF00266"/>
    </source>
</evidence>
<organism evidence="12 13">
    <name type="scientific">Sulfitobacter sediminilitoris</name>
    <dbReference type="NCBI Taxonomy" id="2698830"/>
    <lineage>
        <taxon>Bacteria</taxon>
        <taxon>Pseudomonadati</taxon>
        <taxon>Pseudomonadota</taxon>
        <taxon>Alphaproteobacteria</taxon>
        <taxon>Rhodobacterales</taxon>
        <taxon>Roseobacteraceae</taxon>
        <taxon>Sulfitobacter</taxon>
    </lineage>
</organism>
<evidence type="ECO:0000256" key="1">
    <source>
        <dbReference type="ARBA" id="ARBA00001933"/>
    </source>
</evidence>
<evidence type="ECO:0000256" key="6">
    <source>
        <dbReference type="ARBA" id="ARBA00022723"/>
    </source>
</evidence>
<evidence type="ECO:0000313" key="13">
    <source>
        <dbReference type="Proteomes" id="UP000468591"/>
    </source>
</evidence>